<keyword evidence="3 7" id="KW-0489">Methyltransferase</keyword>
<evidence type="ECO:0000256" key="1">
    <source>
        <dbReference type="ARBA" id="ARBA00012770"/>
    </source>
</evidence>
<dbReference type="STRING" id="29172.A0A0D8Y2S8"/>
<feature type="domain" description="Adrift-type SAM-dependent 2'-O-MTase" evidence="8">
    <location>
        <begin position="91"/>
        <end position="302"/>
    </location>
</feature>
<dbReference type="GO" id="GO:0032259">
    <property type="term" value="P:methylation"/>
    <property type="evidence" value="ECO:0007669"/>
    <property type="project" value="UniProtKB-KW"/>
</dbReference>
<dbReference type="EMBL" id="KN716253">
    <property type="protein sequence ID" value="KJH48876.1"/>
    <property type="molecule type" value="Genomic_DNA"/>
</dbReference>
<dbReference type="GO" id="GO:0120550">
    <property type="term" value="F:methyltransferase cap2 activity"/>
    <property type="evidence" value="ECO:0007669"/>
    <property type="project" value="UniProtKB-EC"/>
</dbReference>
<reference evidence="10" key="2">
    <citation type="journal article" date="2016" name="Sci. Rep.">
        <title>Dictyocaulus viviparus genome, variome and transcriptome elucidate lungworm biology and support future intervention.</title>
        <authorList>
            <person name="McNulty S.N."/>
            <person name="Strube C."/>
            <person name="Rosa B.A."/>
            <person name="Martin J.C."/>
            <person name="Tyagi R."/>
            <person name="Choi Y.J."/>
            <person name="Wang Q."/>
            <person name="Hallsworth Pepin K."/>
            <person name="Zhang X."/>
            <person name="Ozersky P."/>
            <person name="Wilson R.K."/>
            <person name="Sternberg P.W."/>
            <person name="Gasser R.B."/>
            <person name="Mitreva M."/>
        </authorList>
    </citation>
    <scope>NUCLEOTIDE SEQUENCE [LARGE SCALE GENOMIC DNA]</scope>
    <source>
        <strain evidence="10">HannoverDv2000</strain>
    </source>
</reference>
<reference evidence="9 10" key="1">
    <citation type="submission" date="2013-11" db="EMBL/GenBank/DDBJ databases">
        <title>Draft genome of the bovine lungworm Dictyocaulus viviparus.</title>
        <authorList>
            <person name="Mitreva M."/>
        </authorList>
    </citation>
    <scope>NUCLEOTIDE SEQUENCE [LARGE SCALE GENOMIC DNA]</scope>
    <source>
        <strain evidence="9 10">HannoverDv2000</strain>
    </source>
</reference>
<feature type="binding site" evidence="7">
    <location>
        <position position="149"/>
    </location>
    <ligand>
        <name>S-adenosyl-L-methionine</name>
        <dbReference type="ChEBI" id="CHEBI:59789"/>
    </ligand>
</feature>
<dbReference type="Gene3D" id="3.40.50.12760">
    <property type="match status" value="1"/>
</dbReference>
<evidence type="ECO:0000313" key="9">
    <source>
        <dbReference type="EMBL" id="KJH48876.1"/>
    </source>
</evidence>
<protein>
    <recommendedName>
        <fullName evidence="2">Cap-specific mRNA (nucleoside-2'-O-)-methyltransferase 2</fullName>
        <ecNumber evidence="1">2.1.1.296</ecNumber>
    </recommendedName>
</protein>
<dbReference type="GO" id="GO:0005737">
    <property type="term" value="C:cytoplasm"/>
    <property type="evidence" value="ECO:0007669"/>
    <property type="project" value="TreeGrafter"/>
</dbReference>
<feature type="binding site" evidence="7">
    <location>
        <position position="215"/>
    </location>
    <ligand>
        <name>S-adenosyl-L-methionine</name>
        <dbReference type="ChEBI" id="CHEBI:59789"/>
    </ligand>
</feature>
<evidence type="ECO:0000256" key="6">
    <source>
        <dbReference type="ARBA" id="ARBA00049477"/>
    </source>
</evidence>
<dbReference type="InterPro" id="IPR029063">
    <property type="entry name" value="SAM-dependent_MTases_sf"/>
</dbReference>
<sequence length="667" mass="76770">MSITASNCPLNLSLIANREFRLRSKGEWSDEDSSTLLLFDSIADEISTLKERIGQICASECDGLRRWRLHTQETHPLSMAPRLLKEQYNCRNTSQSYCKFLEILARYPQLVRNCSHQQPFRSFHLCEAPGHFITALDRFICTFHSNMDWFWEANSLNPHNETTDTCDMILEDEIILGQPARWHFGKDGTGDIRKWDNEYLTSLVSSGRYFLITADGSFYTQDVPSEQELRTLPLLEIEFNIAMKLLSEGGSLVIKVYTFFMPQTRNLIIRVASCFDEVSVFKPMSSKGGNNEVGTKYIPMLFIYGLNVQRYMICIGYRYQKAIQWNEADGNHAVRSCEIYFSKLQSLFMEANIRTYNTITKADLGVFRDCVLREFRKRTLASYIAMPKRDSHLLSPLLDRPWIGMFGSNYVENLRHICDKRSAVQHLKDFLQLDCMKEYDIIEDIEVEFADDEVEFIGWPLEKLIDEKVIVTGSTSDRIVHSLFVPPVLLRSLLKWKPEVLLDFCDGTNKNAQYVHSLEYSGHIIIDVCKIYSKKDWIFLLKSVLFGVMKQKISNLSLVWSAGSTPFILSRFSASVLAILCIMFFNVSFTGGSTFATFSMPNYPEDLPSGFELYLSLLSRISVQTGNLCCFVPYSMLAMMHPHLLSVNRRQWRDLLSVESISDLEVT</sequence>
<proteinExistence type="predicted"/>
<keyword evidence="10" id="KW-1185">Reference proteome</keyword>
<dbReference type="PANTHER" id="PTHR16121:SF2">
    <property type="entry name" value="CAP-SPECIFIC MRNA (NUCLEOSIDE-2'-O-)-METHYLTRANSFERASE 2"/>
    <property type="match status" value="1"/>
</dbReference>
<organism evidence="9 10">
    <name type="scientific">Dictyocaulus viviparus</name>
    <name type="common">Bovine lungworm</name>
    <dbReference type="NCBI Taxonomy" id="29172"/>
    <lineage>
        <taxon>Eukaryota</taxon>
        <taxon>Metazoa</taxon>
        <taxon>Ecdysozoa</taxon>
        <taxon>Nematoda</taxon>
        <taxon>Chromadorea</taxon>
        <taxon>Rhabditida</taxon>
        <taxon>Rhabditina</taxon>
        <taxon>Rhabditomorpha</taxon>
        <taxon>Strongyloidea</taxon>
        <taxon>Metastrongylidae</taxon>
        <taxon>Dictyocaulus</taxon>
    </lineage>
</organism>
<evidence type="ECO:0000256" key="3">
    <source>
        <dbReference type="ARBA" id="ARBA00022603"/>
    </source>
</evidence>
<dbReference type="PROSITE" id="PS51614">
    <property type="entry name" value="SAM_MT_ADRIFT"/>
    <property type="match status" value="1"/>
</dbReference>
<dbReference type="EC" id="2.1.1.296" evidence="1"/>
<evidence type="ECO:0000313" key="10">
    <source>
        <dbReference type="Proteomes" id="UP000053766"/>
    </source>
</evidence>
<accession>A0A0D8Y2S8</accession>
<comment type="catalytic activity">
    <reaction evidence="6">
        <text>a 5'-end (N(7)-methyl 5'-triphosphoguanosine)-(2'-O-methyl-ribonucleoside)-(ribonucleotide) in mRNA + S-adenosyl-L-methionine = a 5'-end (N(7)-methyl 5'-triphosphoguanosine)-(2'-O-methyl-ribonucleoside)-(2'-O-methyl-ribonucleotide) in mRNA + S-adenosyl-L-homocysteine + H(+)</text>
        <dbReference type="Rhea" id="RHEA:67024"/>
        <dbReference type="Rhea" id="RHEA-COMP:17169"/>
        <dbReference type="Rhea" id="RHEA-COMP:17170"/>
        <dbReference type="ChEBI" id="CHEBI:15378"/>
        <dbReference type="ChEBI" id="CHEBI:57856"/>
        <dbReference type="ChEBI" id="CHEBI:59789"/>
        <dbReference type="ChEBI" id="CHEBI:167612"/>
        <dbReference type="ChEBI" id="CHEBI:167614"/>
        <dbReference type="EC" id="2.1.1.296"/>
    </reaction>
</comment>
<dbReference type="InterPro" id="IPR002877">
    <property type="entry name" value="RNA_MeTrfase_FtsJ_dom"/>
</dbReference>
<feature type="active site" description="Proton acceptor" evidence="7">
    <location>
        <position position="255"/>
    </location>
</feature>
<dbReference type="InterPro" id="IPR050851">
    <property type="entry name" value="mRNA_Cap_2O-Ribose_MeTrfase"/>
</dbReference>
<keyword evidence="4 7" id="KW-0808">Transferase</keyword>
<dbReference type="InterPro" id="IPR025807">
    <property type="entry name" value="Adrift-typ_MeTrfase"/>
</dbReference>
<dbReference type="OrthoDB" id="429597at2759"/>
<name>A0A0D8Y2S8_DICVI</name>
<evidence type="ECO:0000256" key="2">
    <source>
        <dbReference type="ARBA" id="ARBA00021134"/>
    </source>
</evidence>
<dbReference type="AlphaFoldDB" id="A0A0D8Y2S8"/>
<dbReference type="GO" id="GO:0006370">
    <property type="term" value="P:7-methylguanosine mRNA capping"/>
    <property type="evidence" value="ECO:0007669"/>
    <property type="project" value="TreeGrafter"/>
</dbReference>
<dbReference type="GO" id="GO:0005634">
    <property type="term" value="C:nucleus"/>
    <property type="evidence" value="ECO:0007669"/>
    <property type="project" value="TreeGrafter"/>
</dbReference>
<feature type="binding site" evidence="7">
    <location>
        <position position="130"/>
    </location>
    <ligand>
        <name>S-adenosyl-L-methionine</name>
        <dbReference type="ChEBI" id="CHEBI:59789"/>
    </ligand>
</feature>
<evidence type="ECO:0000256" key="4">
    <source>
        <dbReference type="ARBA" id="ARBA00022679"/>
    </source>
</evidence>
<evidence type="ECO:0000256" key="7">
    <source>
        <dbReference type="PROSITE-ProRule" id="PRU00946"/>
    </source>
</evidence>
<dbReference type="Proteomes" id="UP000053766">
    <property type="component" value="Unassembled WGS sequence"/>
</dbReference>
<gene>
    <name evidence="9" type="ORF">DICVIV_05002</name>
</gene>
<dbReference type="GO" id="GO:0004483">
    <property type="term" value="F:methyltransferase cap1 activity"/>
    <property type="evidence" value="ECO:0007669"/>
    <property type="project" value="UniProtKB-ARBA"/>
</dbReference>
<evidence type="ECO:0000256" key="5">
    <source>
        <dbReference type="ARBA" id="ARBA00022691"/>
    </source>
</evidence>
<evidence type="ECO:0000259" key="8">
    <source>
        <dbReference type="PROSITE" id="PS51614"/>
    </source>
</evidence>
<dbReference type="SUPFAM" id="SSF53335">
    <property type="entry name" value="S-adenosyl-L-methionine-dependent methyltransferases"/>
    <property type="match status" value="1"/>
</dbReference>
<dbReference type="Pfam" id="PF01728">
    <property type="entry name" value="FtsJ"/>
    <property type="match status" value="1"/>
</dbReference>
<keyword evidence="5 7" id="KW-0949">S-adenosyl-L-methionine</keyword>
<dbReference type="PANTHER" id="PTHR16121">
    <property type="entry name" value="CAP-SPECIFIC MRNA (NUCLEOSIDE-2'-O-)-METHYLTRANSFERASE 1-RELATED"/>
    <property type="match status" value="1"/>
</dbReference>